<dbReference type="Proteomes" id="UP001375240">
    <property type="component" value="Unassembled WGS sequence"/>
</dbReference>
<name>A0AAV9URH5_9PEZI</name>
<gene>
    <name evidence="1" type="ORF">TWF696_008055</name>
</gene>
<evidence type="ECO:0000313" key="2">
    <source>
        <dbReference type="Proteomes" id="UP001375240"/>
    </source>
</evidence>
<reference evidence="1 2" key="1">
    <citation type="submission" date="2019-10" db="EMBL/GenBank/DDBJ databases">
        <authorList>
            <person name="Palmer J.M."/>
        </authorList>
    </citation>
    <scope>NUCLEOTIDE SEQUENCE [LARGE SCALE GENOMIC DNA]</scope>
    <source>
        <strain evidence="1 2">TWF696</strain>
    </source>
</reference>
<comment type="caution">
    <text evidence="1">The sequence shown here is derived from an EMBL/GenBank/DDBJ whole genome shotgun (WGS) entry which is preliminary data.</text>
</comment>
<evidence type="ECO:0000313" key="1">
    <source>
        <dbReference type="EMBL" id="KAK6344418.1"/>
    </source>
</evidence>
<protein>
    <submittedName>
        <fullName evidence="1">Uncharacterized protein</fullName>
    </submittedName>
</protein>
<accession>A0AAV9URH5</accession>
<organism evidence="1 2">
    <name type="scientific">Orbilia brochopaga</name>
    <dbReference type="NCBI Taxonomy" id="3140254"/>
    <lineage>
        <taxon>Eukaryota</taxon>
        <taxon>Fungi</taxon>
        <taxon>Dikarya</taxon>
        <taxon>Ascomycota</taxon>
        <taxon>Pezizomycotina</taxon>
        <taxon>Orbiliomycetes</taxon>
        <taxon>Orbiliales</taxon>
        <taxon>Orbiliaceae</taxon>
        <taxon>Orbilia</taxon>
    </lineage>
</organism>
<dbReference type="EMBL" id="JAVHNQ010000006">
    <property type="protein sequence ID" value="KAK6344418.1"/>
    <property type="molecule type" value="Genomic_DNA"/>
</dbReference>
<keyword evidence="2" id="KW-1185">Reference proteome</keyword>
<proteinExistence type="predicted"/>
<dbReference type="AlphaFoldDB" id="A0AAV9URH5"/>
<sequence>MTDREEDDKDDLEVVDAKVEVELDWLLVLVAIPLEVIDLADDVVRDEMDVDTAEVELEEGFEVEVELDLVVVVVVPR</sequence>